<evidence type="ECO:0000256" key="1">
    <source>
        <dbReference type="ARBA" id="ARBA00022801"/>
    </source>
</evidence>
<dbReference type="InterPro" id="IPR000073">
    <property type="entry name" value="AB_hydrolase_1"/>
</dbReference>
<dbReference type="Proteomes" id="UP000183090">
    <property type="component" value="Unassembled WGS sequence"/>
</dbReference>
<dbReference type="GO" id="GO:0016787">
    <property type="term" value="F:hydrolase activity"/>
    <property type="evidence" value="ECO:0007669"/>
    <property type="project" value="UniProtKB-KW"/>
</dbReference>
<dbReference type="SUPFAM" id="SSF53474">
    <property type="entry name" value="alpha/beta-Hydrolases"/>
    <property type="match status" value="1"/>
</dbReference>
<accession>A0AA94HHM4</accession>
<name>A0AA94HHM4_9STAP</name>
<evidence type="ECO:0000313" key="3">
    <source>
        <dbReference type="EMBL" id="SFK77485.1"/>
    </source>
</evidence>
<dbReference type="EMBL" id="FOTB01000003">
    <property type="protein sequence ID" value="SFK77485.1"/>
    <property type="molecule type" value="Genomic_DNA"/>
</dbReference>
<dbReference type="Gene3D" id="3.40.50.1820">
    <property type="entry name" value="alpha/beta hydrolase"/>
    <property type="match status" value="1"/>
</dbReference>
<dbReference type="InterPro" id="IPR000639">
    <property type="entry name" value="Epox_hydrolase-like"/>
</dbReference>
<organism evidence="3 4">
    <name type="scientific">Salinicoccus halodurans</name>
    <dbReference type="NCBI Taxonomy" id="407035"/>
    <lineage>
        <taxon>Bacteria</taxon>
        <taxon>Bacillati</taxon>
        <taxon>Bacillota</taxon>
        <taxon>Bacilli</taxon>
        <taxon>Bacillales</taxon>
        <taxon>Staphylococcaceae</taxon>
        <taxon>Salinicoccus</taxon>
    </lineage>
</organism>
<dbReference type="PANTHER" id="PTHR43329">
    <property type="entry name" value="EPOXIDE HYDROLASE"/>
    <property type="match status" value="1"/>
</dbReference>
<protein>
    <submittedName>
        <fullName evidence="3">Pimeloyl-ACP methyl ester carboxylesterase</fullName>
    </submittedName>
</protein>
<keyword evidence="1" id="KW-0378">Hydrolase</keyword>
<sequence length="292" mass="33647">MLNDIDFKYIKTNGIELHVAISGPEDGDLVILLHGFPEFWFSWRKQIGALAAEGYRVVVPDQRGYNKSWKPRGRRAFEINQLQKDVIGLIGHFGREAAAIIGHDWGGAVAWHLAGTHPHMVRCMVIINMPHPSIFPKVMLKRPLQWLRSSYILFYQLPKVPEKILSSNFRMMEKALQYTSRRGTFTQDELTAYQSSWGEPKALESMLNWYRAVPASWKEIVKNMRINVPSKIIWGTGDQFLSKQLAEESLKFIDSESIIWVEDATHWVHQEQPEFVNARLIQFLDQTGPDDG</sequence>
<evidence type="ECO:0000259" key="2">
    <source>
        <dbReference type="Pfam" id="PF00561"/>
    </source>
</evidence>
<dbReference type="RefSeq" id="WP_234960500.1">
    <property type="nucleotide sequence ID" value="NZ_CP011366.1"/>
</dbReference>
<dbReference type="Pfam" id="PF00561">
    <property type="entry name" value="Abhydrolase_1"/>
    <property type="match status" value="1"/>
</dbReference>
<comment type="caution">
    <text evidence="3">The sequence shown here is derived from an EMBL/GenBank/DDBJ whole genome shotgun (WGS) entry which is preliminary data.</text>
</comment>
<proteinExistence type="predicted"/>
<dbReference type="PRINTS" id="PR00111">
    <property type="entry name" value="ABHYDROLASE"/>
</dbReference>
<dbReference type="AlphaFoldDB" id="A0AA94HHM4"/>
<dbReference type="PRINTS" id="PR00412">
    <property type="entry name" value="EPOXHYDRLASE"/>
</dbReference>
<reference evidence="3 4" key="1">
    <citation type="submission" date="2016-10" db="EMBL/GenBank/DDBJ databases">
        <authorList>
            <person name="Varghese N."/>
            <person name="Submissions S."/>
        </authorList>
    </citation>
    <scope>NUCLEOTIDE SEQUENCE [LARGE SCALE GENOMIC DNA]</scope>
    <source>
        <strain evidence="3 4">CGMCC 1.6501</strain>
    </source>
</reference>
<evidence type="ECO:0000313" key="4">
    <source>
        <dbReference type="Proteomes" id="UP000183090"/>
    </source>
</evidence>
<feature type="domain" description="AB hydrolase-1" evidence="2">
    <location>
        <begin position="29"/>
        <end position="271"/>
    </location>
</feature>
<gene>
    <name evidence="3" type="ORF">SAMN05216235_1675</name>
</gene>
<dbReference type="InterPro" id="IPR029058">
    <property type="entry name" value="AB_hydrolase_fold"/>
</dbReference>